<reference evidence="17 18" key="1">
    <citation type="submission" date="2024-08" db="EMBL/GenBank/DDBJ databases">
        <authorList>
            <person name="Cucini C."/>
            <person name="Frati F."/>
        </authorList>
    </citation>
    <scope>NUCLEOTIDE SEQUENCE [LARGE SCALE GENOMIC DNA]</scope>
</reference>
<evidence type="ECO:0000256" key="15">
    <source>
        <dbReference type="SAM" id="MobiDB-lite"/>
    </source>
</evidence>
<dbReference type="Gene3D" id="3.40.30.10">
    <property type="entry name" value="Glutaredoxin"/>
    <property type="match status" value="1"/>
</dbReference>
<name>A0ABP1S3E7_9HEXA</name>
<sequence length="280" mass="31382">MPLPAALAAKLAKRGLLANKSKAANANPPGFVEEVIAESYDDPKTIAPPQKSKLTLEKEKNKENVTKLIRLGHQGCPNKNNIYHTCSSFCVKQWGVGKTHPEAKYDARRRKMLKKYPLPPGWLEVFDSGLGRYYYWDTATDNVCWHSPQYPKAAIGKSAGDLRVKLVTEGDKQPVASTPSRPDRFEPDKDREKERVYHDNRFRKPDNRDRRRKNRDDDELDPMDPSSYSDVPRGNWSSGLLPEGAKTGVDTTASGSLFQQRPLPSPGAVLRANAEKAGRK</sequence>
<evidence type="ECO:0000256" key="7">
    <source>
        <dbReference type="ARBA" id="ARBA00022737"/>
    </source>
</evidence>
<dbReference type="EMBL" id="CAXLJM020000151">
    <property type="protein sequence ID" value="CAL8143190.1"/>
    <property type="molecule type" value="Genomic_DNA"/>
</dbReference>
<evidence type="ECO:0000313" key="18">
    <source>
        <dbReference type="Proteomes" id="UP001642540"/>
    </source>
</evidence>
<feature type="compositionally biased region" description="Basic and acidic residues" evidence="15">
    <location>
        <begin position="181"/>
        <end position="209"/>
    </location>
</feature>
<gene>
    <name evidence="17" type="ORF">ODALV1_LOCUS29336</name>
</gene>
<evidence type="ECO:0000313" key="17">
    <source>
        <dbReference type="EMBL" id="CAL8143190.1"/>
    </source>
</evidence>
<feature type="domain" description="WW" evidence="16">
    <location>
        <begin position="116"/>
        <end position="150"/>
    </location>
</feature>
<protein>
    <recommendedName>
        <fullName evidence="3">Polyglutamine-binding protein 1</fullName>
    </recommendedName>
    <alternativeName>
        <fullName evidence="13">Polyglutamine tract-binding protein 1</fullName>
    </alternativeName>
</protein>
<comment type="subcellular location">
    <subcellularLocation>
        <location evidence="2">Cytoplasmic granule</location>
    </subcellularLocation>
    <subcellularLocation>
        <location evidence="1">Nucleus speckle</location>
    </subcellularLocation>
</comment>
<dbReference type="PANTHER" id="PTHR21737:SF3">
    <property type="entry name" value="POLYGLUTAMINE-BINDING PROTEIN 1"/>
    <property type="match status" value="1"/>
</dbReference>
<keyword evidence="7" id="KW-0677">Repeat</keyword>
<keyword evidence="4" id="KW-0597">Phosphoprotein</keyword>
<keyword evidence="6" id="KW-0507">mRNA processing</keyword>
<feature type="region of interest" description="Disordered" evidence="15">
    <location>
        <begin position="169"/>
        <end position="280"/>
    </location>
</feature>
<dbReference type="SMART" id="SM00456">
    <property type="entry name" value="WW"/>
    <property type="match status" value="1"/>
</dbReference>
<keyword evidence="11" id="KW-0508">mRNA splicing</keyword>
<organism evidence="17 18">
    <name type="scientific">Orchesella dallaii</name>
    <dbReference type="NCBI Taxonomy" id="48710"/>
    <lineage>
        <taxon>Eukaryota</taxon>
        <taxon>Metazoa</taxon>
        <taxon>Ecdysozoa</taxon>
        <taxon>Arthropoda</taxon>
        <taxon>Hexapoda</taxon>
        <taxon>Collembola</taxon>
        <taxon>Entomobryomorpha</taxon>
        <taxon>Entomobryoidea</taxon>
        <taxon>Orchesellidae</taxon>
        <taxon>Orchesellinae</taxon>
        <taxon>Orchesella</taxon>
    </lineage>
</organism>
<evidence type="ECO:0000259" key="16">
    <source>
        <dbReference type="PROSITE" id="PS50020"/>
    </source>
</evidence>
<evidence type="ECO:0000256" key="1">
    <source>
        <dbReference type="ARBA" id="ARBA00004324"/>
    </source>
</evidence>
<dbReference type="CDD" id="cd00201">
    <property type="entry name" value="WW"/>
    <property type="match status" value="1"/>
</dbReference>
<accession>A0ABP1S3E7</accession>
<keyword evidence="5" id="KW-0399">Innate immunity</keyword>
<evidence type="ECO:0000256" key="8">
    <source>
        <dbReference type="ARBA" id="ARBA00022859"/>
    </source>
</evidence>
<dbReference type="PANTHER" id="PTHR21737">
    <property type="entry name" value="POLYGLUTAMINE BINDING PROTEIN 1/MARVEL MEMBRANE-ASSOCIATING DOMAIN CONTAINING 3"/>
    <property type="match status" value="1"/>
</dbReference>
<keyword evidence="18" id="KW-1185">Reference proteome</keyword>
<evidence type="ECO:0000256" key="2">
    <source>
        <dbReference type="ARBA" id="ARBA00004463"/>
    </source>
</evidence>
<dbReference type="Gene3D" id="2.20.70.10">
    <property type="match status" value="1"/>
</dbReference>
<dbReference type="Proteomes" id="UP001642540">
    <property type="component" value="Unassembled WGS sequence"/>
</dbReference>
<evidence type="ECO:0000256" key="4">
    <source>
        <dbReference type="ARBA" id="ARBA00022553"/>
    </source>
</evidence>
<evidence type="ECO:0000256" key="10">
    <source>
        <dbReference type="ARBA" id="ARBA00023163"/>
    </source>
</evidence>
<dbReference type="Pfam" id="PF00397">
    <property type="entry name" value="WW"/>
    <property type="match status" value="1"/>
</dbReference>
<feature type="compositionally biased region" description="Polar residues" evidence="15">
    <location>
        <begin position="249"/>
        <end position="259"/>
    </location>
</feature>
<evidence type="ECO:0000256" key="5">
    <source>
        <dbReference type="ARBA" id="ARBA00022588"/>
    </source>
</evidence>
<dbReference type="SUPFAM" id="SSF51045">
    <property type="entry name" value="WW domain"/>
    <property type="match status" value="1"/>
</dbReference>
<proteinExistence type="predicted"/>
<keyword evidence="12" id="KW-0539">Nucleus</keyword>
<evidence type="ECO:0000256" key="12">
    <source>
        <dbReference type="ARBA" id="ARBA00023242"/>
    </source>
</evidence>
<evidence type="ECO:0000256" key="14">
    <source>
        <dbReference type="ARBA" id="ARBA00046362"/>
    </source>
</evidence>
<keyword evidence="10" id="KW-0804">Transcription</keyword>
<comment type="subunit">
    <text evidence="14">Interacts with POU3F2/Brn-2, ATXN1, TXNL4A, HTT and AR. Interaction with ATXN1 correlates positively with the length of the polyglutamine tract. Interacts with RNA polymerase II large subunit in a phosphorylation-dependent manner. Forms a ternary complex with ATXN1 mutant and phosphorylated RNA polymerase II. Interacts (via C-terminus) with TXNL4A and CD2BP2. Interacts (via WW domain) with ATN1 and SF3B1, and may interact with additional splice factors. Interacts (via WW domain) with WBP11; Leading to reduce interaction between PQBP1 and TXNL4A. Interacts with CAPRIN1. Interacts with DDX1. Interacts with SFPQ. Interacts with KHSRP.</text>
</comment>
<dbReference type="InterPro" id="IPR036020">
    <property type="entry name" value="WW_dom_sf"/>
</dbReference>
<evidence type="ECO:0000256" key="6">
    <source>
        <dbReference type="ARBA" id="ARBA00022664"/>
    </source>
</evidence>
<evidence type="ECO:0000256" key="13">
    <source>
        <dbReference type="ARBA" id="ARBA00042167"/>
    </source>
</evidence>
<dbReference type="InterPro" id="IPR001202">
    <property type="entry name" value="WW_dom"/>
</dbReference>
<dbReference type="PROSITE" id="PS50020">
    <property type="entry name" value="WW_DOMAIN_2"/>
    <property type="match status" value="1"/>
</dbReference>
<keyword evidence="9" id="KW-0805">Transcription regulation</keyword>
<evidence type="ECO:0000256" key="11">
    <source>
        <dbReference type="ARBA" id="ARBA00023187"/>
    </source>
</evidence>
<evidence type="ECO:0000256" key="9">
    <source>
        <dbReference type="ARBA" id="ARBA00023015"/>
    </source>
</evidence>
<comment type="caution">
    <text evidence="17">The sequence shown here is derived from an EMBL/GenBank/DDBJ whole genome shotgun (WGS) entry which is preliminary data.</text>
</comment>
<keyword evidence="8" id="KW-0391">Immunity</keyword>
<evidence type="ECO:0000256" key="3">
    <source>
        <dbReference type="ARBA" id="ARBA00021117"/>
    </source>
</evidence>